<accession>A0ABM9CI44</accession>
<feature type="domain" description="HPt" evidence="17">
    <location>
        <begin position="3"/>
        <end position="110"/>
    </location>
</feature>
<dbReference type="InterPro" id="IPR003594">
    <property type="entry name" value="HATPase_dom"/>
</dbReference>
<evidence type="ECO:0000256" key="9">
    <source>
        <dbReference type="ARBA" id="ARBA00022741"/>
    </source>
</evidence>
<dbReference type="Gene3D" id="1.20.120.160">
    <property type="entry name" value="HPT domain"/>
    <property type="match status" value="1"/>
</dbReference>
<dbReference type="Proteomes" id="UP000838686">
    <property type="component" value="Unassembled WGS sequence"/>
</dbReference>
<dbReference type="SMART" id="SM00073">
    <property type="entry name" value="HPT"/>
    <property type="match status" value="1"/>
</dbReference>
<evidence type="ECO:0000256" key="7">
    <source>
        <dbReference type="ARBA" id="ARBA00022553"/>
    </source>
</evidence>
<evidence type="ECO:0000256" key="1">
    <source>
        <dbReference type="ARBA" id="ARBA00000085"/>
    </source>
</evidence>
<dbReference type="PANTHER" id="PTHR43395">
    <property type="entry name" value="SENSOR HISTIDINE KINASE CHEA"/>
    <property type="match status" value="1"/>
</dbReference>
<dbReference type="Pfam" id="PF02518">
    <property type="entry name" value="HATPase_c"/>
    <property type="match status" value="1"/>
</dbReference>
<dbReference type="SUPFAM" id="SSF47384">
    <property type="entry name" value="Homodimeric domain of signal transducing histidine kinase"/>
    <property type="match status" value="1"/>
</dbReference>
<dbReference type="InterPro" id="IPR004105">
    <property type="entry name" value="CheA-like_dim"/>
</dbReference>
<keyword evidence="7 14" id="KW-0597">Phosphoprotein</keyword>
<evidence type="ECO:0000313" key="19">
    <source>
        <dbReference type="Proteomes" id="UP000838686"/>
    </source>
</evidence>
<dbReference type="PRINTS" id="PR00344">
    <property type="entry name" value="BCTRLSENSOR"/>
</dbReference>
<feature type="domain" description="CheW-like" evidence="16">
    <location>
        <begin position="527"/>
        <end position="658"/>
    </location>
</feature>
<keyword evidence="11" id="KW-0067">ATP-binding</keyword>
<evidence type="ECO:0000256" key="14">
    <source>
        <dbReference type="PROSITE-ProRule" id="PRU00110"/>
    </source>
</evidence>
<dbReference type="InterPro" id="IPR002545">
    <property type="entry name" value="CheW-lke_dom"/>
</dbReference>
<reference evidence="18" key="1">
    <citation type="submission" date="2022-01" db="EMBL/GenBank/DDBJ databases">
        <authorList>
            <person name="Criscuolo A."/>
        </authorList>
    </citation>
    <scope>NUCLEOTIDE SEQUENCE</scope>
    <source>
        <strain evidence="18">CIP111893</strain>
    </source>
</reference>
<keyword evidence="9" id="KW-0547">Nucleotide-binding</keyword>
<comment type="function">
    <text evidence="13">Involved in the transmission of sensory signals from the chemoreceptors to the flagellar motors. CheA is autophosphorylated; it can transfer its phosphate group to either CheB or CheY.</text>
</comment>
<dbReference type="SMART" id="SM00387">
    <property type="entry name" value="HATPase_c"/>
    <property type="match status" value="1"/>
</dbReference>
<dbReference type="InterPro" id="IPR010808">
    <property type="entry name" value="CheA_P2-bd"/>
</dbReference>
<feature type="domain" description="Histidine kinase" evidence="15">
    <location>
        <begin position="321"/>
        <end position="525"/>
    </location>
</feature>
<evidence type="ECO:0000256" key="4">
    <source>
        <dbReference type="ARBA" id="ARBA00021495"/>
    </source>
</evidence>
<comment type="subcellular location">
    <subcellularLocation>
        <location evidence="2">Cytoplasm</location>
    </subcellularLocation>
</comment>
<dbReference type="InterPro" id="IPR036097">
    <property type="entry name" value="HisK_dim/P_sf"/>
</dbReference>
<dbReference type="Pfam" id="PF07194">
    <property type="entry name" value="P2"/>
    <property type="match status" value="1"/>
</dbReference>
<dbReference type="InterPro" id="IPR037006">
    <property type="entry name" value="CheA-like_homodim_sf"/>
</dbReference>
<dbReference type="Pfam" id="PF02895">
    <property type="entry name" value="H-kinase_dim"/>
    <property type="match status" value="1"/>
</dbReference>
<evidence type="ECO:0000256" key="12">
    <source>
        <dbReference type="ARBA" id="ARBA00023012"/>
    </source>
</evidence>
<evidence type="ECO:0000256" key="10">
    <source>
        <dbReference type="ARBA" id="ARBA00022777"/>
    </source>
</evidence>
<comment type="caution">
    <text evidence="18">The sequence shown here is derived from an EMBL/GenBank/DDBJ whole genome shotgun (WGS) entry which is preliminary data.</text>
</comment>
<dbReference type="PANTHER" id="PTHR43395:SF10">
    <property type="entry name" value="CHEMOTAXIS PROTEIN CHEA"/>
    <property type="match status" value="1"/>
</dbReference>
<dbReference type="SMART" id="SM01231">
    <property type="entry name" value="H-kinase_dim"/>
    <property type="match status" value="1"/>
</dbReference>
<evidence type="ECO:0000313" key="18">
    <source>
        <dbReference type="EMBL" id="CAH1214932.1"/>
    </source>
</evidence>
<dbReference type="SUPFAM" id="SSF55874">
    <property type="entry name" value="ATPase domain of HSP90 chaperone/DNA topoisomerase II/histidine kinase"/>
    <property type="match status" value="1"/>
</dbReference>
<keyword evidence="6" id="KW-0145">Chemotaxis</keyword>
<dbReference type="InterPro" id="IPR036641">
    <property type="entry name" value="HPT_dom_sf"/>
</dbReference>
<keyword evidence="5" id="KW-0963">Cytoplasm</keyword>
<evidence type="ECO:0000256" key="8">
    <source>
        <dbReference type="ARBA" id="ARBA00022679"/>
    </source>
</evidence>
<dbReference type="SMART" id="SM00260">
    <property type="entry name" value="CheW"/>
    <property type="match status" value="1"/>
</dbReference>
<organism evidence="18 19">
    <name type="scientific">Paenibacillus plantiphilus</name>
    <dbReference type="NCBI Taxonomy" id="2905650"/>
    <lineage>
        <taxon>Bacteria</taxon>
        <taxon>Bacillati</taxon>
        <taxon>Bacillota</taxon>
        <taxon>Bacilli</taxon>
        <taxon>Bacillales</taxon>
        <taxon>Paenibacillaceae</taxon>
        <taxon>Paenibacillus</taxon>
    </lineage>
</organism>
<dbReference type="EMBL" id="CAKMMF010000023">
    <property type="protein sequence ID" value="CAH1214932.1"/>
    <property type="molecule type" value="Genomic_DNA"/>
</dbReference>
<dbReference type="PROSITE" id="PS50851">
    <property type="entry name" value="CHEW"/>
    <property type="match status" value="1"/>
</dbReference>
<dbReference type="EC" id="2.7.13.3" evidence="3"/>
<evidence type="ECO:0000256" key="11">
    <source>
        <dbReference type="ARBA" id="ARBA00022840"/>
    </source>
</evidence>
<evidence type="ECO:0000256" key="3">
    <source>
        <dbReference type="ARBA" id="ARBA00012438"/>
    </source>
</evidence>
<dbReference type="GO" id="GO:0004673">
    <property type="term" value="F:protein histidine kinase activity"/>
    <property type="evidence" value="ECO:0007669"/>
    <property type="project" value="UniProtKB-EC"/>
</dbReference>
<dbReference type="Pfam" id="PF01627">
    <property type="entry name" value="Hpt"/>
    <property type="match status" value="1"/>
</dbReference>
<name>A0ABM9CI44_9BACL</name>
<feature type="modified residue" description="Phosphohistidine" evidence="14">
    <location>
        <position position="51"/>
    </location>
</feature>
<dbReference type="InterPro" id="IPR004358">
    <property type="entry name" value="Sig_transdc_His_kin-like_C"/>
</dbReference>
<dbReference type="InterPro" id="IPR051315">
    <property type="entry name" value="Bact_Chemotaxis_CheA"/>
</dbReference>
<evidence type="ECO:0000256" key="6">
    <source>
        <dbReference type="ARBA" id="ARBA00022500"/>
    </source>
</evidence>
<keyword evidence="19" id="KW-1185">Reference proteome</keyword>
<dbReference type="PROSITE" id="PS50894">
    <property type="entry name" value="HPT"/>
    <property type="match status" value="1"/>
</dbReference>
<evidence type="ECO:0000259" key="17">
    <source>
        <dbReference type="PROSITE" id="PS50894"/>
    </source>
</evidence>
<evidence type="ECO:0000256" key="13">
    <source>
        <dbReference type="ARBA" id="ARBA00035100"/>
    </source>
</evidence>
<dbReference type="Gene3D" id="2.30.30.40">
    <property type="entry name" value="SH3 Domains"/>
    <property type="match status" value="1"/>
</dbReference>
<dbReference type="InterPro" id="IPR036061">
    <property type="entry name" value="CheW-like_dom_sf"/>
</dbReference>
<dbReference type="InterPro" id="IPR005467">
    <property type="entry name" value="His_kinase_dom"/>
</dbReference>
<evidence type="ECO:0000259" key="15">
    <source>
        <dbReference type="PROSITE" id="PS50109"/>
    </source>
</evidence>
<dbReference type="RefSeq" id="WP_236344226.1">
    <property type="nucleotide sequence ID" value="NZ_CAKMMF010000023.1"/>
</dbReference>
<protein>
    <recommendedName>
        <fullName evidence="4">Chemotaxis protein CheA</fullName>
        <ecNumber evidence="3">2.7.13.3</ecNumber>
    </recommendedName>
</protein>
<dbReference type="PROSITE" id="PS50109">
    <property type="entry name" value="HIS_KIN"/>
    <property type="match status" value="1"/>
</dbReference>
<sequence>MSINSSDDKYREMFIFETMELAGQLEQIILNSEKSNGADPQFIDEIFRIMHTIKGSSSMMFYKHIALLTHSVEDVFFYLREEKGKAFDYARLTDLVLEVIDFIKVEITKLQAGDDRIGDPSILIQEIQLFLQQLQNDPPAGQGEMGAELNPYEAVFTFVDGCEMENIRAFGIIHKLKDKAENIRHFPEELIDDENSSEIIRREGFTILFHSEEPLESLYDFLQETLFTKSLTLSRREKAVISLEEPLTDLAVKTSETPEIPETQLQPDSQKSMSKQSIISVNVAKLDRLMDLVGEMVIAEAMVTQNPELANLELDSFHKAARQLKKITNELQDMVMSIRMVEISTTFHKFNRIVRDMSRQLNKGVQLRIVGEETEVDKNIIDRISDPLMHLIRNAIDHGLEHAEQRKEQGKAEIGTITLEAKNAGSEVWITVRDDGKGLDKQKILQRARDNGLIIRPESELSDREIYAFIFYAGFSTNEQVTEYSGRGVGMDVVLKNIEALGGAVSVDSVQGKGTDIIIKIPLTLAIIDGLTIRIGDLKYTVPATSIKQSFRITPADVIVDPDNNEMIVVRGQCHPIIRLHERFKVPTKVTKLHEGIIMMVENDGHIICLFADELIDKQQVVVKTLPSYFKKMNGIAGCTILGDGSISLILHTSDFFS</sequence>
<dbReference type="Gene3D" id="3.30.565.10">
    <property type="entry name" value="Histidine kinase-like ATPase, C-terminal domain"/>
    <property type="match status" value="1"/>
</dbReference>
<dbReference type="SUPFAM" id="SSF47226">
    <property type="entry name" value="Histidine-containing phosphotransfer domain, HPT domain"/>
    <property type="match status" value="1"/>
</dbReference>
<dbReference type="CDD" id="cd16916">
    <property type="entry name" value="HATPase_CheA-like"/>
    <property type="match status" value="1"/>
</dbReference>
<gene>
    <name evidence="18" type="primary">cheA_2</name>
    <name evidence="18" type="ORF">PAECIP111893_03872</name>
</gene>
<keyword evidence="12" id="KW-0902">Two-component regulatory system</keyword>
<evidence type="ECO:0000256" key="5">
    <source>
        <dbReference type="ARBA" id="ARBA00022490"/>
    </source>
</evidence>
<keyword evidence="8 18" id="KW-0808">Transferase</keyword>
<dbReference type="SUPFAM" id="SSF50341">
    <property type="entry name" value="CheW-like"/>
    <property type="match status" value="1"/>
</dbReference>
<evidence type="ECO:0000256" key="2">
    <source>
        <dbReference type="ARBA" id="ARBA00004496"/>
    </source>
</evidence>
<comment type="catalytic activity">
    <reaction evidence="1">
        <text>ATP + protein L-histidine = ADP + protein N-phospho-L-histidine.</text>
        <dbReference type="EC" id="2.7.13.3"/>
    </reaction>
</comment>
<dbReference type="InterPro" id="IPR008207">
    <property type="entry name" value="Sig_transdc_His_kin_Hpt_dom"/>
</dbReference>
<dbReference type="CDD" id="cd00088">
    <property type="entry name" value="HPT"/>
    <property type="match status" value="1"/>
</dbReference>
<keyword evidence="10" id="KW-0418">Kinase</keyword>
<dbReference type="InterPro" id="IPR036890">
    <property type="entry name" value="HATPase_C_sf"/>
</dbReference>
<dbReference type="InterPro" id="IPR035891">
    <property type="entry name" value="CheY-binding_CheA"/>
</dbReference>
<proteinExistence type="predicted"/>
<dbReference type="Pfam" id="PF01584">
    <property type="entry name" value="CheW"/>
    <property type="match status" value="1"/>
</dbReference>
<evidence type="ECO:0000259" key="16">
    <source>
        <dbReference type="PROSITE" id="PS50851"/>
    </source>
</evidence>
<dbReference type="Gene3D" id="1.10.287.560">
    <property type="entry name" value="Histidine kinase CheA-like, homodimeric domain"/>
    <property type="match status" value="1"/>
</dbReference>
<dbReference type="SUPFAM" id="SSF55052">
    <property type="entry name" value="CheY-binding domain of CheA"/>
    <property type="match status" value="1"/>
</dbReference>